<dbReference type="AlphaFoldDB" id="A0A6N3HVQ9"/>
<organism evidence="2">
    <name type="scientific">Hungatella hathewayi</name>
    <dbReference type="NCBI Taxonomy" id="154046"/>
    <lineage>
        <taxon>Bacteria</taxon>
        <taxon>Bacillati</taxon>
        <taxon>Bacillota</taxon>
        <taxon>Clostridia</taxon>
        <taxon>Lachnospirales</taxon>
        <taxon>Lachnospiraceae</taxon>
        <taxon>Hungatella</taxon>
    </lineage>
</organism>
<dbReference type="Gene3D" id="3.40.1580.10">
    <property type="entry name" value="SMI1/KNR4-like"/>
    <property type="match status" value="1"/>
</dbReference>
<accession>A0A6N3HVQ9</accession>
<reference evidence="2" key="1">
    <citation type="submission" date="2019-11" db="EMBL/GenBank/DDBJ databases">
        <authorList>
            <person name="Feng L."/>
        </authorList>
    </citation>
    <scope>NUCLEOTIDE SEQUENCE</scope>
    <source>
        <strain evidence="2">ChathewayiLFYP18</strain>
    </source>
</reference>
<name>A0A6N3HVQ9_9FIRM</name>
<dbReference type="RefSeq" id="WP_156834019.1">
    <property type="nucleotide sequence ID" value="NZ_CACRUH010000076.1"/>
</dbReference>
<feature type="domain" description="Knr4/Smi1-like" evidence="1">
    <location>
        <begin position="140"/>
        <end position="239"/>
    </location>
</feature>
<dbReference type="Pfam" id="PF09346">
    <property type="entry name" value="SMI1_KNR4"/>
    <property type="match status" value="1"/>
</dbReference>
<dbReference type="SUPFAM" id="SSF160631">
    <property type="entry name" value="SMI1/KNR4-like"/>
    <property type="match status" value="1"/>
</dbReference>
<dbReference type="EMBL" id="CACRUH010000076">
    <property type="protein sequence ID" value="VYU81086.1"/>
    <property type="molecule type" value="Genomic_DNA"/>
</dbReference>
<gene>
    <name evidence="2" type="ORF">CHLFYP18_03147</name>
</gene>
<dbReference type="InterPro" id="IPR037883">
    <property type="entry name" value="Knr4/Smi1-like_sf"/>
</dbReference>
<protein>
    <submittedName>
        <fullName evidence="2">SMI1 / KNR4 family protein</fullName>
    </submittedName>
</protein>
<sequence>MDKLELFSKCLNLVEGRENPESWWGWWNEHESEVEKLLNHGEFLKLKPRSHGFSWVPVFGSQKGAITILEKNGIAFEISNLYQERYLEELDAYCKEQKRVQREKQKKFKAQHPEWFTQYPKFSKMLAKVLDSSDEIKSAATVEKIVEIEKKLGFILPTQVREFFLITEGVNVSTGLSISLSQLFNLTIHEEHYCVLGEFWKEADGDLLLLRPGEETVWYYAHERDKVKFLRNTMYELLEKELVNYLREN</sequence>
<evidence type="ECO:0000313" key="2">
    <source>
        <dbReference type="EMBL" id="VYU81086.1"/>
    </source>
</evidence>
<proteinExistence type="predicted"/>
<dbReference type="InterPro" id="IPR018958">
    <property type="entry name" value="Knr4/Smi1-like_dom"/>
</dbReference>
<evidence type="ECO:0000259" key="1">
    <source>
        <dbReference type="Pfam" id="PF09346"/>
    </source>
</evidence>